<sequence>MEQLAYQILRYILFLKQLIFPNIKVLLTILATLPDTTCVAERLFSSLKRTKTSLWSSMTTSGLTNLTHLHIFRNIEIDVPSVMEEFSQRHRRKIHLSSILSSFP</sequence>
<evidence type="ECO:0008006" key="2">
    <source>
        <dbReference type="Google" id="ProtNLM"/>
    </source>
</evidence>
<dbReference type="InParanoid" id="A0A1X7VB13"/>
<dbReference type="EnsemblMetazoa" id="Aqu2.1.36934_001">
    <property type="protein sequence ID" value="Aqu2.1.36934_001"/>
    <property type="gene ID" value="Aqu2.1.36934"/>
</dbReference>
<dbReference type="InterPro" id="IPR052958">
    <property type="entry name" value="IFN-induced_PKR_regulator"/>
</dbReference>
<dbReference type="OrthoDB" id="5955131at2759"/>
<accession>A0A1X7VB13</accession>
<evidence type="ECO:0000313" key="1">
    <source>
        <dbReference type="EnsemblMetazoa" id="Aqu2.1.36934_001"/>
    </source>
</evidence>
<dbReference type="PANTHER" id="PTHR46289:SF14">
    <property type="entry name" value="DUF4371 DOMAIN-CONTAINING PROTEIN"/>
    <property type="match status" value="1"/>
</dbReference>
<dbReference type="OMA" id="KIFPNIH"/>
<reference evidence="1" key="1">
    <citation type="submission" date="2017-05" db="UniProtKB">
        <authorList>
            <consortium name="EnsemblMetazoa"/>
        </authorList>
    </citation>
    <scope>IDENTIFICATION</scope>
</reference>
<dbReference type="PANTHER" id="PTHR46289">
    <property type="entry name" value="52 KDA REPRESSOR OF THE INHIBITOR OF THE PROTEIN KINASE-LIKE PROTEIN-RELATED"/>
    <property type="match status" value="1"/>
</dbReference>
<organism evidence="1">
    <name type="scientific">Amphimedon queenslandica</name>
    <name type="common">Sponge</name>
    <dbReference type="NCBI Taxonomy" id="400682"/>
    <lineage>
        <taxon>Eukaryota</taxon>
        <taxon>Metazoa</taxon>
        <taxon>Porifera</taxon>
        <taxon>Demospongiae</taxon>
        <taxon>Heteroscleromorpha</taxon>
        <taxon>Haplosclerida</taxon>
        <taxon>Niphatidae</taxon>
        <taxon>Amphimedon</taxon>
    </lineage>
</organism>
<proteinExistence type="predicted"/>
<dbReference type="AlphaFoldDB" id="A0A1X7VB13"/>
<name>A0A1X7VB13_AMPQE</name>
<protein>
    <recommendedName>
        <fullName evidence="2">HAT C-terminal dimerisation domain-containing protein</fullName>
    </recommendedName>
</protein>